<keyword evidence="3" id="KW-1185">Reference proteome</keyword>
<evidence type="ECO:0000313" key="2">
    <source>
        <dbReference type="EMBL" id="PRW61114.1"/>
    </source>
</evidence>
<dbReference type="AlphaFoldDB" id="A0A2P6U475"/>
<protein>
    <submittedName>
        <fullName evidence="2">Uncharacterized protein</fullName>
    </submittedName>
</protein>
<dbReference type="OrthoDB" id="10659576at2759"/>
<feature type="region of interest" description="Disordered" evidence="1">
    <location>
        <begin position="26"/>
        <end position="69"/>
    </location>
</feature>
<feature type="region of interest" description="Disordered" evidence="1">
    <location>
        <begin position="90"/>
        <end position="237"/>
    </location>
</feature>
<comment type="caution">
    <text evidence="2">The sequence shown here is derived from an EMBL/GenBank/DDBJ whole genome shotgun (WGS) entry which is preliminary data.</text>
</comment>
<proteinExistence type="predicted"/>
<sequence length="260" mass="27417">MSSDSSSDEDAAKFAAVAISADVLHQQAERSKQVAQQRAARARQRRAGGGGILGAVPTDGSDGEAEGESVFLDAAQLRVAEALQQRLQQELEMEEAAAAPAAPPAAPQPTAAAVDNEDSGQVRLFRRVKAGAPVVDRQAQTAAAQAEGRQQPGEGQQQGGWPTAGKRQLDEPSKKRCQAAAVDAADIQQAAEAAAQRAAPHVYPRPNWLPADDDPARWSDRRQRRATKLAAESAAWKKRAKQLRKEEAAKQAAAAAAVVS</sequence>
<evidence type="ECO:0000256" key="1">
    <source>
        <dbReference type="SAM" id="MobiDB-lite"/>
    </source>
</evidence>
<feature type="compositionally biased region" description="Low complexity" evidence="1">
    <location>
        <begin position="142"/>
        <end position="155"/>
    </location>
</feature>
<evidence type="ECO:0000313" key="3">
    <source>
        <dbReference type="Proteomes" id="UP000239899"/>
    </source>
</evidence>
<accession>A0A2P6U475</accession>
<reference evidence="2 3" key="1">
    <citation type="journal article" date="2018" name="Plant J.">
        <title>Genome sequences of Chlorella sorokiniana UTEX 1602 and Micractinium conductrix SAG 241.80: implications to maltose excretion by a green alga.</title>
        <authorList>
            <person name="Arriola M.B."/>
            <person name="Velmurugan N."/>
            <person name="Zhang Y."/>
            <person name="Plunkett M.H."/>
            <person name="Hondzo H."/>
            <person name="Barney B.M."/>
        </authorList>
    </citation>
    <scope>NUCLEOTIDE SEQUENCE [LARGE SCALE GENOMIC DNA]</scope>
    <source>
        <strain evidence="3">UTEX 1602</strain>
    </source>
</reference>
<feature type="compositionally biased region" description="Low complexity" evidence="1">
    <location>
        <begin position="178"/>
        <end position="199"/>
    </location>
</feature>
<organism evidence="2 3">
    <name type="scientific">Chlorella sorokiniana</name>
    <name type="common">Freshwater green alga</name>
    <dbReference type="NCBI Taxonomy" id="3076"/>
    <lineage>
        <taxon>Eukaryota</taxon>
        <taxon>Viridiplantae</taxon>
        <taxon>Chlorophyta</taxon>
        <taxon>core chlorophytes</taxon>
        <taxon>Trebouxiophyceae</taxon>
        <taxon>Chlorellales</taxon>
        <taxon>Chlorellaceae</taxon>
        <taxon>Chlorella clade</taxon>
        <taxon>Chlorella</taxon>
    </lineage>
</organism>
<gene>
    <name evidence="2" type="ORF">C2E21_0133</name>
</gene>
<feature type="compositionally biased region" description="Low complexity" evidence="1">
    <location>
        <begin position="90"/>
        <end position="100"/>
    </location>
</feature>
<name>A0A2P6U475_CHLSO</name>
<dbReference type="Proteomes" id="UP000239899">
    <property type="component" value="Unassembled WGS sequence"/>
</dbReference>
<dbReference type="EMBL" id="LHPG02000001">
    <property type="protein sequence ID" value="PRW61114.1"/>
    <property type="molecule type" value="Genomic_DNA"/>
</dbReference>